<reference evidence="1" key="1">
    <citation type="submission" date="2020-10" db="EMBL/GenBank/DDBJ databases">
        <authorList>
            <person name="Gilroy R."/>
        </authorList>
    </citation>
    <scope>NUCLEOTIDE SEQUENCE</scope>
    <source>
        <strain evidence="1">ChiHecec2B26-709</strain>
    </source>
</reference>
<dbReference type="SUPFAM" id="SSF75005">
    <property type="entry name" value="Arabinanase/levansucrase/invertase"/>
    <property type="match status" value="1"/>
</dbReference>
<name>A0A9D1GM44_9BACT</name>
<gene>
    <name evidence="1" type="ORF">IAC35_01340</name>
</gene>
<dbReference type="Proteomes" id="UP000886881">
    <property type="component" value="Unassembled WGS sequence"/>
</dbReference>
<feature type="non-terminal residue" evidence="1">
    <location>
        <position position="1"/>
    </location>
</feature>
<proteinExistence type="predicted"/>
<dbReference type="InterPro" id="IPR023296">
    <property type="entry name" value="Glyco_hydro_beta-prop_sf"/>
</dbReference>
<evidence type="ECO:0000313" key="2">
    <source>
        <dbReference type="Proteomes" id="UP000886881"/>
    </source>
</evidence>
<organism evidence="1 2">
    <name type="scientific">Candidatus Cryptobacteroides merdipullorum</name>
    <dbReference type="NCBI Taxonomy" id="2840771"/>
    <lineage>
        <taxon>Bacteria</taxon>
        <taxon>Pseudomonadati</taxon>
        <taxon>Bacteroidota</taxon>
        <taxon>Bacteroidia</taxon>
        <taxon>Bacteroidales</taxon>
        <taxon>Candidatus Cryptobacteroides</taxon>
    </lineage>
</organism>
<sequence>AALFLLPLISCCGTKSGQDKKDPSTTLPGTRMAAGELMGSAFLCMEDDRIFMKSFYPDSVGVIYRIEGDSLIQVKHFGIKGRAPYEFQDPYFAYYDDSLYMFNTSGRGELLDIYVASTDDLENDDGYENWRRYDMSWLNPIMPGLSFAPLGDRRFMLIAAGYGEADILSLVDIDEKSRRPANYWIADDYKGANIPKQSIYMSNSRLFRKDSLILFAAGEGRYMDILELGRDGGISARKNIYGIPPDYVDVGDKLNFGILPTSYRGIRAFATDNHIYAFLTVYTPEYEEYKGYPFYYFDEIEIYDWDGNFVACLATDRPFYDFIVSDDDSTLLTITQDMESGEPTVYRYRLGTLR</sequence>
<dbReference type="EMBL" id="DVLC01000025">
    <property type="protein sequence ID" value="HIT46483.1"/>
    <property type="molecule type" value="Genomic_DNA"/>
</dbReference>
<evidence type="ECO:0000313" key="1">
    <source>
        <dbReference type="EMBL" id="HIT46483.1"/>
    </source>
</evidence>
<accession>A0A9D1GM44</accession>
<reference evidence="1" key="2">
    <citation type="journal article" date="2021" name="PeerJ">
        <title>Extensive microbial diversity within the chicken gut microbiome revealed by metagenomics and culture.</title>
        <authorList>
            <person name="Gilroy R."/>
            <person name="Ravi A."/>
            <person name="Getino M."/>
            <person name="Pursley I."/>
            <person name="Horton D.L."/>
            <person name="Alikhan N.F."/>
            <person name="Baker D."/>
            <person name="Gharbi K."/>
            <person name="Hall N."/>
            <person name="Watson M."/>
            <person name="Adriaenssens E.M."/>
            <person name="Foster-Nyarko E."/>
            <person name="Jarju S."/>
            <person name="Secka A."/>
            <person name="Antonio M."/>
            <person name="Oren A."/>
            <person name="Chaudhuri R.R."/>
            <person name="La Ragione R."/>
            <person name="Hildebrand F."/>
            <person name="Pallen M.J."/>
        </authorList>
    </citation>
    <scope>NUCLEOTIDE SEQUENCE</scope>
    <source>
        <strain evidence="1">ChiHecec2B26-709</strain>
    </source>
</reference>
<protein>
    <submittedName>
        <fullName evidence="1">Uncharacterized protein</fullName>
    </submittedName>
</protein>
<dbReference type="AlphaFoldDB" id="A0A9D1GM44"/>
<comment type="caution">
    <text evidence="1">The sequence shown here is derived from an EMBL/GenBank/DDBJ whole genome shotgun (WGS) entry which is preliminary data.</text>
</comment>